<gene>
    <name evidence="2" type="ORF">CDL15_Pgr003951</name>
</gene>
<feature type="region of interest" description="Disordered" evidence="1">
    <location>
        <begin position="1"/>
        <end position="24"/>
    </location>
</feature>
<feature type="region of interest" description="Disordered" evidence="1">
    <location>
        <begin position="47"/>
        <end position="86"/>
    </location>
</feature>
<name>A0A218WPQ3_PUNGR</name>
<proteinExistence type="predicted"/>
<evidence type="ECO:0000256" key="1">
    <source>
        <dbReference type="SAM" id="MobiDB-lite"/>
    </source>
</evidence>
<sequence>MKNSPANHLKGSSPAQGPHRPATKCRWRILWDSMIDLINTRFDHREVAEKRRTRRPTTSEGALPNSCQDAEMRSGARLSERRPGEV</sequence>
<evidence type="ECO:0000313" key="3">
    <source>
        <dbReference type="Proteomes" id="UP000197138"/>
    </source>
</evidence>
<accession>A0A218WPQ3</accession>
<feature type="compositionally biased region" description="Basic and acidic residues" evidence="1">
    <location>
        <begin position="70"/>
        <end position="86"/>
    </location>
</feature>
<dbReference type="Proteomes" id="UP000197138">
    <property type="component" value="Unassembled WGS sequence"/>
</dbReference>
<feature type="compositionally biased region" description="Polar residues" evidence="1">
    <location>
        <begin position="56"/>
        <end position="68"/>
    </location>
</feature>
<dbReference type="AlphaFoldDB" id="A0A218WPQ3"/>
<dbReference type="EMBL" id="MTKT01003769">
    <property type="protein sequence ID" value="OWM74448.1"/>
    <property type="molecule type" value="Genomic_DNA"/>
</dbReference>
<comment type="caution">
    <text evidence="2">The sequence shown here is derived from an EMBL/GenBank/DDBJ whole genome shotgun (WGS) entry which is preliminary data.</text>
</comment>
<evidence type="ECO:0000313" key="2">
    <source>
        <dbReference type="EMBL" id="OWM74448.1"/>
    </source>
</evidence>
<reference evidence="3" key="1">
    <citation type="journal article" date="2017" name="Plant J.">
        <title>The pomegranate (Punica granatum L.) genome and the genomics of punicalagin biosynthesis.</title>
        <authorList>
            <person name="Qin G."/>
            <person name="Xu C."/>
            <person name="Ming R."/>
            <person name="Tang H."/>
            <person name="Guyot R."/>
            <person name="Kramer E.M."/>
            <person name="Hu Y."/>
            <person name="Yi X."/>
            <person name="Qi Y."/>
            <person name="Xu X."/>
            <person name="Gao Z."/>
            <person name="Pan H."/>
            <person name="Jian J."/>
            <person name="Tian Y."/>
            <person name="Yue Z."/>
            <person name="Xu Y."/>
        </authorList>
    </citation>
    <scope>NUCLEOTIDE SEQUENCE [LARGE SCALE GENOMIC DNA]</scope>
    <source>
        <strain evidence="3">cv. Dabenzi</strain>
    </source>
</reference>
<organism evidence="2 3">
    <name type="scientific">Punica granatum</name>
    <name type="common">Pomegranate</name>
    <dbReference type="NCBI Taxonomy" id="22663"/>
    <lineage>
        <taxon>Eukaryota</taxon>
        <taxon>Viridiplantae</taxon>
        <taxon>Streptophyta</taxon>
        <taxon>Embryophyta</taxon>
        <taxon>Tracheophyta</taxon>
        <taxon>Spermatophyta</taxon>
        <taxon>Magnoliopsida</taxon>
        <taxon>eudicotyledons</taxon>
        <taxon>Gunneridae</taxon>
        <taxon>Pentapetalae</taxon>
        <taxon>rosids</taxon>
        <taxon>malvids</taxon>
        <taxon>Myrtales</taxon>
        <taxon>Lythraceae</taxon>
        <taxon>Punica</taxon>
    </lineage>
</organism>
<protein>
    <submittedName>
        <fullName evidence="2">Uncharacterized protein</fullName>
    </submittedName>
</protein>